<gene>
    <name evidence="9" type="ORF">JOC49_001834</name>
</gene>
<evidence type="ECO:0000256" key="4">
    <source>
        <dbReference type="ARBA" id="ARBA00022958"/>
    </source>
</evidence>
<evidence type="ECO:0000259" key="7">
    <source>
        <dbReference type="PROSITE" id="PS51201"/>
    </source>
</evidence>
<keyword evidence="2" id="KW-0813">Transport</keyword>
<dbReference type="PRINTS" id="PR00335">
    <property type="entry name" value="KUPTAKETRKA"/>
</dbReference>
<evidence type="ECO:0000256" key="3">
    <source>
        <dbReference type="ARBA" id="ARBA00022538"/>
    </source>
</evidence>
<evidence type="ECO:0000259" key="8">
    <source>
        <dbReference type="PROSITE" id="PS51202"/>
    </source>
</evidence>
<dbReference type="InterPro" id="IPR006036">
    <property type="entry name" value="K_uptake_TrkA"/>
</dbReference>
<organism evidence="9 10">
    <name type="scientific">Fusibacter tunisiensis</name>
    <dbReference type="NCBI Taxonomy" id="1008308"/>
    <lineage>
        <taxon>Bacteria</taxon>
        <taxon>Bacillati</taxon>
        <taxon>Bacillota</taxon>
        <taxon>Clostridia</taxon>
        <taxon>Eubacteriales</taxon>
        <taxon>Eubacteriales Family XII. Incertae Sedis</taxon>
        <taxon>Fusibacter</taxon>
    </lineage>
</organism>
<dbReference type="InterPro" id="IPR036721">
    <property type="entry name" value="RCK_C_sf"/>
</dbReference>
<name>A0ABS2MSA9_9FIRM</name>
<dbReference type="InterPro" id="IPR006037">
    <property type="entry name" value="RCK_C"/>
</dbReference>
<evidence type="ECO:0000313" key="10">
    <source>
        <dbReference type="Proteomes" id="UP000767854"/>
    </source>
</evidence>
<dbReference type="NCBIfam" id="NF007039">
    <property type="entry name" value="PRK09496.3-2"/>
    <property type="match status" value="1"/>
</dbReference>
<dbReference type="Gene3D" id="3.30.70.1450">
    <property type="entry name" value="Regulator of K+ conductance, C-terminal domain"/>
    <property type="match status" value="2"/>
</dbReference>
<dbReference type="Pfam" id="PF02080">
    <property type="entry name" value="TrkA_C"/>
    <property type="match status" value="2"/>
</dbReference>
<feature type="domain" description="RCK C-terminal" evidence="8">
    <location>
        <begin position="365"/>
        <end position="446"/>
    </location>
</feature>
<keyword evidence="6" id="KW-0406">Ion transport</keyword>
<evidence type="ECO:0000256" key="1">
    <source>
        <dbReference type="ARBA" id="ARBA00017378"/>
    </source>
</evidence>
<dbReference type="NCBIfam" id="NF007041">
    <property type="entry name" value="PRK09496.3-4"/>
    <property type="match status" value="1"/>
</dbReference>
<dbReference type="InterPro" id="IPR003148">
    <property type="entry name" value="RCK_N"/>
</dbReference>
<accession>A0ABS2MSA9</accession>
<dbReference type="PROSITE" id="PS51202">
    <property type="entry name" value="RCK_C"/>
    <property type="match status" value="2"/>
</dbReference>
<dbReference type="RefSeq" id="WP_204664549.1">
    <property type="nucleotide sequence ID" value="NZ_JAFBDT010000015.1"/>
</dbReference>
<protein>
    <recommendedName>
        <fullName evidence="1">Trk system potassium uptake protein TrkA</fullName>
    </recommendedName>
</protein>
<reference evidence="9 10" key="1">
    <citation type="submission" date="2021-01" db="EMBL/GenBank/DDBJ databases">
        <title>Genomic Encyclopedia of Type Strains, Phase IV (KMG-IV): sequencing the most valuable type-strain genomes for metagenomic binning, comparative biology and taxonomic classification.</title>
        <authorList>
            <person name="Goeker M."/>
        </authorList>
    </citation>
    <scope>NUCLEOTIDE SEQUENCE [LARGE SCALE GENOMIC DNA]</scope>
    <source>
        <strain evidence="9 10">DSM 24436</strain>
    </source>
</reference>
<dbReference type="PANTHER" id="PTHR43833">
    <property type="entry name" value="POTASSIUM CHANNEL PROTEIN 2-RELATED-RELATED"/>
    <property type="match status" value="1"/>
</dbReference>
<keyword evidence="3" id="KW-0633">Potassium transport</keyword>
<feature type="domain" description="RCK N-terminal" evidence="7">
    <location>
        <begin position="228"/>
        <end position="345"/>
    </location>
</feature>
<dbReference type="PROSITE" id="PS51201">
    <property type="entry name" value="RCK_N"/>
    <property type="match status" value="2"/>
</dbReference>
<keyword evidence="10" id="KW-1185">Reference proteome</keyword>
<dbReference type="InterPro" id="IPR036291">
    <property type="entry name" value="NAD(P)-bd_dom_sf"/>
</dbReference>
<keyword evidence="5" id="KW-0520">NAD</keyword>
<dbReference type="Pfam" id="PF02254">
    <property type="entry name" value="TrkA_N"/>
    <property type="match status" value="2"/>
</dbReference>
<evidence type="ECO:0000256" key="2">
    <source>
        <dbReference type="ARBA" id="ARBA00022448"/>
    </source>
</evidence>
<dbReference type="EMBL" id="JAFBDT010000015">
    <property type="protein sequence ID" value="MBM7562290.1"/>
    <property type="molecule type" value="Genomic_DNA"/>
</dbReference>
<evidence type="ECO:0000256" key="5">
    <source>
        <dbReference type="ARBA" id="ARBA00023027"/>
    </source>
</evidence>
<dbReference type="NCBIfam" id="NF007031">
    <property type="entry name" value="PRK09496.1-2"/>
    <property type="match status" value="1"/>
</dbReference>
<feature type="domain" description="RCK C-terminal" evidence="8">
    <location>
        <begin position="140"/>
        <end position="221"/>
    </location>
</feature>
<dbReference type="SUPFAM" id="SSF51735">
    <property type="entry name" value="NAD(P)-binding Rossmann-fold domains"/>
    <property type="match status" value="2"/>
</dbReference>
<feature type="domain" description="RCK N-terminal" evidence="7">
    <location>
        <begin position="1"/>
        <end position="120"/>
    </location>
</feature>
<sequence length="459" mass="50736">MYVIIVGAGKLGYQLSELFSLKDNNVALIDINNEALLKASAHLDLLTVNDNGLNLSSLQEINVEKADVLIAVTSSDELNMLIATLAKKLGCKKVISRIRNPEHMDQLEFLKQNLNIDYVSNPEFEVAKEIFKTLFKKEGVNTEDFAKGKVIMSDMKVVDKSALIDQPLKGIDLPHKVLIIGILRSGVMIIPHGNTIVLKEDILYVIGVKDEVHEFIKQNGISVAQKSAKRVMIIGGGKAAFYLAKKLLKTDVSVKIIERDKERCKYLAQELKRVLVIHGDATDINLLIEEGIGDMDAVVTLTGFDEENILLSMVAKKNSVPKVVTKVSKSNYVDIIEQLGTEHVINPILVTASGIMRNIYGGKILSIAMLLGGQAEVVEIIVNEKSLVVNQPLYSVNLPEGIIVGSVVKNGKVYIPNGETVIEPGNRVIVFCLKEETHRLEEFFYGTKRGFINELWHGK</sequence>
<evidence type="ECO:0000256" key="6">
    <source>
        <dbReference type="ARBA" id="ARBA00023065"/>
    </source>
</evidence>
<dbReference type="SUPFAM" id="SSF116726">
    <property type="entry name" value="TrkA C-terminal domain-like"/>
    <property type="match status" value="2"/>
</dbReference>
<dbReference type="Proteomes" id="UP000767854">
    <property type="component" value="Unassembled WGS sequence"/>
</dbReference>
<dbReference type="InterPro" id="IPR050721">
    <property type="entry name" value="Trk_Ktr_HKT_K-transport"/>
</dbReference>
<dbReference type="Gene3D" id="3.40.50.720">
    <property type="entry name" value="NAD(P)-binding Rossmann-like Domain"/>
    <property type="match status" value="2"/>
</dbReference>
<evidence type="ECO:0000313" key="9">
    <source>
        <dbReference type="EMBL" id="MBM7562290.1"/>
    </source>
</evidence>
<comment type="caution">
    <text evidence="9">The sequence shown here is derived from an EMBL/GenBank/DDBJ whole genome shotgun (WGS) entry which is preliminary data.</text>
</comment>
<proteinExistence type="predicted"/>
<dbReference type="PANTHER" id="PTHR43833:SF5">
    <property type="entry name" value="TRK SYSTEM POTASSIUM UPTAKE PROTEIN TRKA"/>
    <property type="match status" value="1"/>
</dbReference>
<keyword evidence="4" id="KW-0630">Potassium</keyword>